<dbReference type="eggNOG" id="ENOG5030HKY">
    <property type="taxonomic scope" value="Bacteria"/>
</dbReference>
<protein>
    <submittedName>
        <fullName evidence="1">Uncharacterized protein</fullName>
    </submittedName>
</protein>
<organism evidence="1 2">
    <name type="scientific">Micromonospora lupini str. Lupac 08</name>
    <dbReference type="NCBI Taxonomy" id="1150864"/>
    <lineage>
        <taxon>Bacteria</taxon>
        <taxon>Bacillati</taxon>
        <taxon>Actinomycetota</taxon>
        <taxon>Actinomycetes</taxon>
        <taxon>Micromonosporales</taxon>
        <taxon>Micromonosporaceae</taxon>
        <taxon>Micromonospora</taxon>
    </lineage>
</organism>
<comment type="caution">
    <text evidence="1">The sequence shown here is derived from an EMBL/GenBank/DDBJ whole genome shotgun (WGS) entry which is preliminary data.</text>
</comment>
<evidence type="ECO:0000313" key="2">
    <source>
        <dbReference type="Proteomes" id="UP000003448"/>
    </source>
</evidence>
<sequence>MQLDRAQLQPGVVESAQHLGNGGGALVDVEAQTALVGGLQLVDVRLAVERLGGLRGGGQVETDKHDVAGDLPLELRWGALGDDLAVVHDRDPVAERVGLVEVVRGDEDGHAVAAQSPDLVPHVGAALRVEAGGRLVQEDDLRLVDDAERDLDAPTLAAGVGLALAVGVLGELEGLQRADGALLRVGLADAVHPGVQDQFLAGGGLVPGAAALRDVADATPHLRRVLAQVGAGDGGLAAVRLDERGEHPQRGGLAGAVGAEEAEDLTLGDLQVDAPYGVHRLRLSTRAGAERLPQPPGLDHFCSWSVGPVVPAVEWDDAGRRTPPLCRQQANAI</sequence>
<dbReference type="AntiFam" id="ANF00142">
    <property type="entry name" value="Shadow ORF (opposite yadG)"/>
</dbReference>
<keyword evidence="2" id="KW-1185">Reference proteome</keyword>
<name>I0KWR2_9ACTN</name>
<dbReference type="AlphaFoldDB" id="I0KWR2"/>
<dbReference type="AntiFam" id="ANF00095">
    <property type="entry name" value="Shadow ORF (opposite ABC transporters)"/>
</dbReference>
<accession>I0KWR2</accession>
<evidence type="ECO:0000313" key="1">
    <source>
        <dbReference type="EMBL" id="CCH16009.1"/>
    </source>
</evidence>
<gene>
    <name evidence="1" type="ORF">MILUP08_40920</name>
</gene>
<reference evidence="2" key="1">
    <citation type="journal article" date="2012" name="J. Bacteriol.">
        <title>Genome Sequence of Micromonospora lupini Lupac 08, Isolated from Root Nodules of Lupinus angustifolius.</title>
        <authorList>
            <person name="Alonso-Vega P."/>
            <person name="Normand P."/>
            <person name="Bacigalupe R."/>
            <person name="Pujic P."/>
            <person name="Lajus A."/>
            <person name="Vallenet D."/>
            <person name="Carro L."/>
            <person name="Coll P."/>
            <person name="Trujillo M.E."/>
        </authorList>
    </citation>
    <scope>NUCLEOTIDE SEQUENCE [LARGE SCALE GENOMIC DNA]</scope>
    <source>
        <strain evidence="2">Lupac 08</strain>
    </source>
</reference>
<dbReference type="Proteomes" id="UP000003448">
    <property type="component" value="Unassembled WGS sequence"/>
</dbReference>
<proteinExistence type="predicted"/>
<dbReference type="EMBL" id="CAIE01000010">
    <property type="protein sequence ID" value="CCH16009.1"/>
    <property type="molecule type" value="Genomic_DNA"/>
</dbReference>